<dbReference type="OrthoDB" id="5984255at2759"/>
<dbReference type="InParanoid" id="A0A7M7GP12"/>
<dbReference type="PROSITE" id="PS51031">
    <property type="entry name" value="BESS"/>
    <property type="match status" value="1"/>
</dbReference>
<dbReference type="InterPro" id="IPR039353">
    <property type="entry name" value="TF_Adf1"/>
</dbReference>
<dbReference type="SMART" id="SM00595">
    <property type="entry name" value="MADF"/>
    <property type="match status" value="1"/>
</dbReference>
<dbReference type="KEGG" id="spu:578387"/>
<protein>
    <recommendedName>
        <fullName evidence="7">Transcription factor Adf-1</fullName>
    </recommendedName>
</protein>
<dbReference type="RefSeq" id="XP_003724715.1">
    <property type="nucleotide sequence ID" value="XM_003724667.3"/>
</dbReference>
<dbReference type="GeneID" id="578387"/>
<feature type="compositionally biased region" description="Low complexity" evidence="2">
    <location>
        <begin position="206"/>
        <end position="217"/>
    </location>
</feature>
<comment type="subcellular location">
    <subcellularLocation>
        <location evidence="1">Nucleus</location>
    </subcellularLocation>
</comment>
<accession>A0A7M7GP12</accession>
<feature type="region of interest" description="Disordered" evidence="2">
    <location>
        <begin position="205"/>
        <end position="244"/>
    </location>
</feature>
<evidence type="ECO:0000259" key="4">
    <source>
        <dbReference type="PROSITE" id="PS51031"/>
    </source>
</evidence>
<feature type="compositionally biased region" description="Basic residues" evidence="2">
    <location>
        <begin position="230"/>
        <end position="241"/>
    </location>
</feature>
<name>A0A7M7GP12_STRPU</name>
<dbReference type="GO" id="GO:0005667">
    <property type="term" value="C:transcription regulator complex"/>
    <property type="evidence" value="ECO:0000318"/>
    <property type="project" value="GO_Central"/>
</dbReference>
<dbReference type="InterPro" id="IPR004210">
    <property type="entry name" value="BESS_motif"/>
</dbReference>
<evidence type="ECO:0000256" key="2">
    <source>
        <dbReference type="SAM" id="MobiDB-lite"/>
    </source>
</evidence>
<dbReference type="PROSITE" id="PS51029">
    <property type="entry name" value="MADF"/>
    <property type="match status" value="1"/>
</dbReference>
<dbReference type="EnsemblMetazoa" id="XM_003724667">
    <property type="protein sequence ID" value="XP_003724715"/>
    <property type="gene ID" value="LOC578387"/>
</dbReference>
<feature type="region of interest" description="Disordered" evidence="2">
    <location>
        <begin position="256"/>
        <end position="289"/>
    </location>
</feature>
<dbReference type="GO" id="GO:0005634">
    <property type="term" value="C:nucleus"/>
    <property type="evidence" value="ECO:0000318"/>
    <property type="project" value="GO_Central"/>
</dbReference>
<dbReference type="PANTHER" id="PTHR12243:SF67">
    <property type="entry name" value="COREPRESSOR OF PANGOLIN, ISOFORM A-RELATED"/>
    <property type="match status" value="1"/>
</dbReference>
<dbReference type="GO" id="GO:0006357">
    <property type="term" value="P:regulation of transcription by RNA polymerase II"/>
    <property type="evidence" value="ECO:0000318"/>
    <property type="project" value="GO_Central"/>
</dbReference>
<feature type="domain" description="BESS" evidence="4">
    <location>
        <begin position="295"/>
        <end position="334"/>
    </location>
</feature>
<keyword evidence="6" id="KW-1185">Reference proteome</keyword>
<dbReference type="GO" id="GO:0003677">
    <property type="term" value="F:DNA binding"/>
    <property type="evidence" value="ECO:0007669"/>
    <property type="project" value="InterPro"/>
</dbReference>
<dbReference type="InterPro" id="IPR006578">
    <property type="entry name" value="MADF-dom"/>
</dbReference>
<dbReference type="Proteomes" id="UP000007110">
    <property type="component" value="Unassembled WGS sequence"/>
</dbReference>
<feature type="compositionally biased region" description="Low complexity" evidence="2">
    <location>
        <begin position="265"/>
        <end position="275"/>
    </location>
</feature>
<sequence>MSGTVLEVVHMKVEEEGEEHIEAAHLEQSSRPERSCTRKEYLDNMDTIVEKQCVDEELIEEVKKNSCIYDPSHMYARDSFLKETTWREIASTLNVSTEYCKLRWKSLRDRFVKTEKEERRRRESGIHKLVKPYRFAGHLSFLRDYTRERRPGFLNYRDQQPLVTYVKDVHDEEQSTFAEDVRDDDEDREIIEAVEQGWATADGYISSASSHHTNSNNMHHHRPTNNVKHQSPRKSPRKRQHIPANEYVTNYLGLGAQDDPAAKRSTQSQSSSSTSEGPEELNNASLTGEDNEQKYDEVLHFLMSLAPAMRRLPTKKQSLARIKIQTVLHELEFSEN</sequence>
<organism evidence="5 6">
    <name type="scientific">Strongylocentrotus purpuratus</name>
    <name type="common">Purple sea urchin</name>
    <dbReference type="NCBI Taxonomy" id="7668"/>
    <lineage>
        <taxon>Eukaryota</taxon>
        <taxon>Metazoa</taxon>
        <taxon>Echinodermata</taxon>
        <taxon>Eleutherozoa</taxon>
        <taxon>Echinozoa</taxon>
        <taxon>Echinoidea</taxon>
        <taxon>Euechinoidea</taxon>
        <taxon>Echinacea</taxon>
        <taxon>Camarodonta</taxon>
        <taxon>Echinidea</taxon>
        <taxon>Strongylocentrotidae</taxon>
        <taxon>Strongylocentrotus</taxon>
    </lineage>
</organism>
<dbReference type="Pfam" id="PF02944">
    <property type="entry name" value="BESS"/>
    <property type="match status" value="1"/>
</dbReference>
<dbReference type="AlphaFoldDB" id="A0A7M7GP12"/>
<evidence type="ECO:0000256" key="1">
    <source>
        <dbReference type="PROSITE-ProRule" id="PRU00371"/>
    </source>
</evidence>
<dbReference type="OMA" id="QHANMKE"/>
<dbReference type="PANTHER" id="PTHR12243">
    <property type="entry name" value="MADF DOMAIN TRANSCRIPTION FACTOR"/>
    <property type="match status" value="1"/>
</dbReference>
<evidence type="ECO:0000313" key="5">
    <source>
        <dbReference type="EnsemblMetazoa" id="XP_003724715"/>
    </source>
</evidence>
<proteinExistence type="predicted"/>
<dbReference type="FunCoup" id="A0A7M7GP12">
    <property type="interactions" value="3"/>
</dbReference>
<keyword evidence="1" id="KW-0539">Nucleus</keyword>
<feature type="domain" description="MADF" evidence="3">
    <location>
        <begin position="57"/>
        <end position="147"/>
    </location>
</feature>
<reference evidence="5" key="2">
    <citation type="submission" date="2021-01" db="UniProtKB">
        <authorList>
            <consortium name="EnsemblMetazoa"/>
        </authorList>
    </citation>
    <scope>IDENTIFICATION</scope>
</reference>
<dbReference type="Pfam" id="PF10545">
    <property type="entry name" value="MADF_DNA_bdg"/>
    <property type="match status" value="1"/>
</dbReference>
<evidence type="ECO:0008006" key="7">
    <source>
        <dbReference type="Google" id="ProtNLM"/>
    </source>
</evidence>
<evidence type="ECO:0000313" key="6">
    <source>
        <dbReference type="Proteomes" id="UP000007110"/>
    </source>
</evidence>
<evidence type="ECO:0000259" key="3">
    <source>
        <dbReference type="PROSITE" id="PS51029"/>
    </source>
</evidence>
<reference evidence="6" key="1">
    <citation type="submission" date="2015-02" db="EMBL/GenBank/DDBJ databases">
        <title>Genome sequencing for Strongylocentrotus purpuratus.</title>
        <authorList>
            <person name="Murali S."/>
            <person name="Liu Y."/>
            <person name="Vee V."/>
            <person name="English A."/>
            <person name="Wang M."/>
            <person name="Skinner E."/>
            <person name="Han Y."/>
            <person name="Muzny D.M."/>
            <person name="Worley K.C."/>
            <person name="Gibbs R.A."/>
        </authorList>
    </citation>
    <scope>NUCLEOTIDE SEQUENCE</scope>
</reference>